<keyword evidence="2" id="KW-1185">Reference proteome</keyword>
<dbReference type="PANTHER" id="PTHR47760:SF2">
    <property type="entry name" value="G-PROTEIN COUPLED RECEPTOR B0563.6-RELATED"/>
    <property type="match status" value="1"/>
</dbReference>
<evidence type="ECO:0000313" key="2">
    <source>
        <dbReference type="Proteomes" id="UP000095287"/>
    </source>
</evidence>
<feature type="transmembrane region" description="Helical" evidence="1">
    <location>
        <begin position="34"/>
        <end position="60"/>
    </location>
</feature>
<dbReference type="AlphaFoldDB" id="A0A1I7ZXS6"/>
<evidence type="ECO:0000256" key="1">
    <source>
        <dbReference type="SAM" id="Phobius"/>
    </source>
</evidence>
<evidence type="ECO:0000313" key="3">
    <source>
        <dbReference type="WBParaSite" id="L893_g30667.t1"/>
    </source>
</evidence>
<sequence>MNASETHAFLTSSTTAFPLASTPKTIPLGQRVTLIAYCYILPVICVLGIIGNLTNVITLASRRLRAVSYM</sequence>
<organism evidence="2 3">
    <name type="scientific">Steinernema glaseri</name>
    <dbReference type="NCBI Taxonomy" id="37863"/>
    <lineage>
        <taxon>Eukaryota</taxon>
        <taxon>Metazoa</taxon>
        <taxon>Ecdysozoa</taxon>
        <taxon>Nematoda</taxon>
        <taxon>Chromadorea</taxon>
        <taxon>Rhabditida</taxon>
        <taxon>Tylenchina</taxon>
        <taxon>Panagrolaimomorpha</taxon>
        <taxon>Strongyloidoidea</taxon>
        <taxon>Steinernematidae</taxon>
        <taxon>Steinernema</taxon>
    </lineage>
</organism>
<proteinExistence type="predicted"/>
<dbReference type="PANTHER" id="PTHR47760">
    <property type="entry name" value="G-PROTEIN COUPLED RECEPTOR B0563.6-LIKE PROTEIN-RELATED"/>
    <property type="match status" value="1"/>
</dbReference>
<dbReference type="Proteomes" id="UP000095287">
    <property type="component" value="Unplaced"/>
</dbReference>
<keyword evidence="1" id="KW-0472">Membrane</keyword>
<reference evidence="3" key="1">
    <citation type="submission" date="2016-11" db="UniProtKB">
        <authorList>
            <consortium name="WormBaseParasite"/>
        </authorList>
    </citation>
    <scope>IDENTIFICATION</scope>
</reference>
<name>A0A1I7ZXS6_9BILA</name>
<dbReference type="WBParaSite" id="L893_g30667.t1">
    <property type="protein sequence ID" value="L893_g30667.t1"/>
    <property type="gene ID" value="L893_g30667"/>
</dbReference>
<keyword evidence="1" id="KW-1133">Transmembrane helix</keyword>
<protein>
    <submittedName>
        <fullName evidence="3">G_PROTEIN_RECEP_F1_2 domain-containing protein</fullName>
    </submittedName>
</protein>
<accession>A0A1I7ZXS6</accession>
<keyword evidence="1" id="KW-0812">Transmembrane</keyword>
<dbReference type="InterPro" id="IPR053093">
    <property type="entry name" value="GPCR-like"/>
</dbReference>